<evidence type="ECO:0000256" key="3">
    <source>
        <dbReference type="ARBA" id="ARBA00023143"/>
    </source>
</evidence>
<evidence type="ECO:0000256" key="5">
    <source>
        <dbReference type="NCBIfam" id="TIGR00205"/>
    </source>
</evidence>
<comment type="caution">
    <text evidence="6">The sequence shown here is derived from an EMBL/GenBank/DDBJ whole genome shotgun (WGS) entry which is preliminary data.</text>
</comment>
<dbReference type="NCBIfam" id="TIGR00205">
    <property type="entry name" value="fliE"/>
    <property type="match status" value="1"/>
</dbReference>
<comment type="similarity">
    <text evidence="2 4">Belongs to the FliE family.</text>
</comment>
<keyword evidence="6" id="KW-0966">Cell projection</keyword>
<organism evidence="6 7">
    <name type="scientific">Aeribacillus alveayuensis</name>
    <dbReference type="NCBI Taxonomy" id="279215"/>
    <lineage>
        <taxon>Bacteria</taxon>
        <taxon>Bacillati</taxon>
        <taxon>Bacillota</taxon>
        <taxon>Bacilli</taxon>
        <taxon>Bacillales</taxon>
        <taxon>Bacillaceae</taxon>
        <taxon>Aeribacillus</taxon>
    </lineage>
</organism>
<keyword evidence="7" id="KW-1185">Reference proteome</keyword>
<keyword evidence="6" id="KW-0969">Cilium</keyword>
<reference evidence="6 7" key="1">
    <citation type="submission" date="2023-07" db="EMBL/GenBank/DDBJ databases">
        <title>Genomic Encyclopedia of Type Strains, Phase IV (KMG-IV): sequencing the most valuable type-strain genomes for metagenomic binning, comparative biology and taxonomic classification.</title>
        <authorList>
            <person name="Goeker M."/>
        </authorList>
    </citation>
    <scope>NUCLEOTIDE SEQUENCE [LARGE SCALE GENOMIC DNA]</scope>
    <source>
        <strain evidence="6 7">DSM 19092</strain>
    </source>
</reference>
<dbReference type="EMBL" id="JAUSTR010000001">
    <property type="protein sequence ID" value="MDQ0161732.1"/>
    <property type="molecule type" value="Genomic_DNA"/>
</dbReference>
<name>A0ABT9VLI9_9BACI</name>
<dbReference type="PANTHER" id="PTHR34653:SF1">
    <property type="entry name" value="FLAGELLAR HOOK-BASAL BODY COMPLEX PROTEIN FLIE"/>
    <property type="match status" value="1"/>
</dbReference>
<dbReference type="HAMAP" id="MF_00724">
    <property type="entry name" value="FliE"/>
    <property type="match status" value="1"/>
</dbReference>
<keyword evidence="6" id="KW-0282">Flagellum</keyword>
<dbReference type="PANTHER" id="PTHR34653">
    <property type="match status" value="1"/>
</dbReference>
<gene>
    <name evidence="4" type="primary">fliE</name>
    <name evidence="6" type="ORF">J2S06_000802</name>
</gene>
<dbReference type="InterPro" id="IPR001624">
    <property type="entry name" value="FliE"/>
</dbReference>
<dbReference type="Proteomes" id="UP001225646">
    <property type="component" value="Unassembled WGS sequence"/>
</dbReference>
<keyword evidence="3 4" id="KW-0975">Bacterial flagellum</keyword>
<evidence type="ECO:0000313" key="6">
    <source>
        <dbReference type="EMBL" id="MDQ0161732.1"/>
    </source>
</evidence>
<dbReference type="Pfam" id="PF02049">
    <property type="entry name" value="FliE"/>
    <property type="match status" value="1"/>
</dbReference>
<proteinExistence type="inferred from homology"/>
<sequence>MMINHISAIQPTIQPKTTTELSNDKTKGTSFAELLKQSLETVNNAQIQSDQMTQDFIVGKPVELHDMMIAGEKASILLQTTIEVRNKVVEAYQEVMRMQV</sequence>
<protein>
    <recommendedName>
        <fullName evidence="4 5">Flagellar hook-basal body complex protein FliE</fullName>
    </recommendedName>
</protein>
<evidence type="ECO:0000313" key="7">
    <source>
        <dbReference type="Proteomes" id="UP001225646"/>
    </source>
</evidence>
<evidence type="ECO:0000256" key="2">
    <source>
        <dbReference type="ARBA" id="ARBA00009272"/>
    </source>
</evidence>
<comment type="subcellular location">
    <subcellularLocation>
        <location evidence="1 4">Bacterial flagellum basal body</location>
    </subcellularLocation>
</comment>
<evidence type="ECO:0000256" key="4">
    <source>
        <dbReference type="HAMAP-Rule" id="MF_00724"/>
    </source>
</evidence>
<evidence type="ECO:0000256" key="1">
    <source>
        <dbReference type="ARBA" id="ARBA00004117"/>
    </source>
</evidence>
<accession>A0ABT9VLI9</accession>
<dbReference type="PRINTS" id="PR01006">
    <property type="entry name" value="FLGHOOKFLIE"/>
</dbReference>